<dbReference type="Pfam" id="PF00392">
    <property type="entry name" value="GntR"/>
    <property type="match status" value="1"/>
</dbReference>
<accession>A0A4D7BDS5</accession>
<dbReference type="Pfam" id="PF00155">
    <property type="entry name" value="Aminotran_1_2"/>
    <property type="match status" value="1"/>
</dbReference>
<keyword evidence="8" id="KW-1185">Reference proteome</keyword>
<dbReference type="EMBL" id="CP039690">
    <property type="protein sequence ID" value="QCI67496.1"/>
    <property type="molecule type" value="Genomic_DNA"/>
</dbReference>
<dbReference type="GO" id="GO:0008483">
    <property type="term" value="F:transaminase activity"/>
    <property type="evidence" value="ECO:0007669"/>
    <property type="project" value="UniProtKB-KW"/>
</dbReference>
<dbReference type="SMART" id="SM00345">
    <property type="entry name" value="HTH_GNTR"/>
    <property type="match status" value="1"/>
</dbReference>
<dbReference type="InterPro" id="IPR015421">
    <property type="entry name" value="PyrdxlP-dep_Trfase_major"/>
</dbReference>
<dbReference type="Gene3D" id="3.40.640.10">
    <property type="entry name" value="Type I PLP-dependent aspartate aminotransferase-like (Major domain)"/>
    <property type="match status" value="1"/>
</dbReference>
<dbReference type="InterPro" id="IPR000524">
    <property type="entry name" value="Tscrpt_reg_HTH_GntR"/>
</dbReference>
<evidence type="ECO:0000256" key="2">
    <source>
        <dbReference type="ARBA" id="ARBA00022898"/>
    </source>
</evidence>
<dbReference type="GO" id="GO:0003677">
    <property type="term" value="F:DNA binding"/>
    <property type="evidence" value="ECO:0007669"/>
    <property type="project" value="UniProtKB-KW"/>
</dbReference>
<dbReference type="KEGG" id="pstg:E8M01_26690"/>
<name>A0A4D7BDS5_9HYPH</name>
<dbReference type="InterPro" id="IPR004839">
    <property type="entry name" value="Aminotransferase_I/II_large"/>
</dbReference>
<dbReference type="PANTHER" id="PTHR46577:SF2">
    <property type="entry name" value="TRANSCRIPTIONAL REGULATORY PROTEIN"/>
    <property type="match status" value="1"/>
</dbReference>
<dbReference type="InterPro" id="IPR036388">
    <property type="entry name" value="WH-like_DNA-bd_sf"/>
</dbReference>
<dbReference type="Gene3D" id="1.10.10.10">
    <property type="entry name" value="Winged helix-like DNA-binding domain superfamily/Winged helix DNA-binding domain"/>
    <property type="match status" value="1"/>
</dbReference>
<evidence type="ECO:0000313" key="7">
    <source>
        <dbReference type="EMBL" id="QCI67496.1"/>
    </source>
</evidence>
<organism evidence="7 8">
    <name type="scientific">Phreatobacter stygius</name>
    <dbReference type="NCBI Taxonomy" id="1940610"/>
    <lineage>
        <taxon>Bacteria</taxon>
        <taxon>Pseudomonadati</taxon>
        <taxon>Pseudomonadota</taxon>
        <taxon>Alphaproteobacteria</taxon>
        <taxon>Hyphomicrobiales</taxon>
        <taxon>Phreatobacteraceae</taxon>
        <taxon>Phreatobacter</taxon>
    </lineage>
</organism>
<dbReference type="CDD" id="cd00609">
    <property type="entry name" value="AAT_like"/>
    <property type="match status" value="1"/>
</dbReference>
<evidence type="ECO:0000256" key="5">
    <source>
        <dbReference type="ARBA" id="ARBA00023163"/>
    </source>
</evidence>
<keyword evidence="5" id="KW-0804">Transcription</keyword>
<evidence type="ECO:0000256" key="1">
    <source>
        <dbReference type="ARBA" id="ARBA00005384"/>
    </source>
</evidence>
<dbReference type="SUPFAM" id="SSF53383">
    <property type="entry name" value="PLP-dependent transferases"/>
    <property type="match status" value="1"/>
</dbReference>
<dbReference type="InterPro" id="IPR036390">
    <property type="entry name" value="WH_DNA-bd_sf"/>
</dbReference>
<dbReference type="Proteomes" id="UP000298781">
    <property type="component" value="Chromosome"/>
</dbReference>
<evidence type="ECO:0000256" key="3">
    <source>
        <dbReference type="ARBA" id="ARBA00023015"/>
    </source>
</evidence>
<feature type="domain" description="HTH gntR-type" evidence="6">
    <location>
        <begin position="26"/>
        <end position="94"/>
    </location>
</feature>
<evidence type="ECO:0000313" key="8">
    <source>
        <dbReference type="Proteomes" id="UP000298781"/>
    </source>
</evidence>
<evidence type="ECO:0000256" key="4">
    <source>
        <dbReference type="ARBA" id="ARBA00023125"/>
    </source>
</evidence>
<dbReference type="PROSITE" id="PS50949">
    <property type="entry name" value="HTH_GNTR"/>
    <property type="match status" value="1"/>
</dbReference>
<dbReference type="CDD" id="cd07377">
    <property type="entry name" value="WHTH_GntR"/>
    <property type="match status" value="1"/>
</dbReference>
<dbReference type="GO" id="GO:0003700">
    <property type="term" value="F:DNA-binding transcription factor activity"/>
    <property type="evidence" value="ECO:0007669"/>
    <property type="project" value="InterPro"/>
</dbReference>
<dbReference type="SUPFAM" id="SSF46785">
    <property type="entry name" value="Winged helix' DNA-binding domain"/>
    <property type="match status" value="1"/>
</dbReference>
<dbReference type="PANTHER" id="PTHR46577">
    <property type="entry name" value="HTH-TYPE TRANSCRIPTIONAL REGULATORY PROTEIN GABR"/>
    <property type="match status" value="1"/>
</dbReference>
<dbReference type="OrthoDB" id="9808770at2"/>
<keyword evidence="4" id="KW-0238">DNA-binding</keyword>
<gene>
    <name evidence="7" type="ORF">E8M01_26690</name>
</gene>
<sequence length="497" mass="54609">MASKTKGTVADLAWASVFPPREAGDRLSYVAIMRAVIQAIEDRRLARGTRLPSGRDLARMLKIGRNTAMLAYGGLVEQGYLVVRPRSGVVVAERLPGPAPPTVDAAGAVVPDWRGRFKIVLAEDGAGAPRAGDEPAYPFTYGQFDPSLFPTNHWRECERAALSVLEIAQWGRDVVDEDDVELVEQLRRHILPHHGIWARPDEIIITLGGQQARYLVAQLLAGRDTVVGMENPGLADFRHILGATAARIRELAIDAGGLVVSEALDSCDYVYVSGGHQCPTTAVMPAERRLALLERAADKDFIVIEDSYDNELLREPATLAALKGLDRHQRVIHIGSLSKLVAPGLRLGFIVAPAVVIRQVRALRRLIHRHPPGNNQRALAIFIERGYYRGYLRRAAKALSDRSLALDQALRRWMPAFAWRHSPGASSFWVEGPEGFDCRRTAAVATAKGVQFDSGDRFFHGPDPCRRFMRLGVSSIAVTRIDAGIRALAEAARECQP</sequence>
<dbReference type="InterPro" id="IPR051446">
    <property type="entry name" value="HTH_trans_reg/aminotransferase"/>
</dbReference>
<dbReference type="AlphaFoldDB" id="A0A4D7BDS5"/>
<protein>
    <submittedName>
        <fullName evidence="7">PLP-dependent aminotransferase family protein</fullName>
    </submittedName>
</protein>
<keyword evidence="7" id="KW-0032">Aminotransferase</keyword>
<evidence type="ECO:0000259" key="6">
    <source>
        <dbReference type="PROSITE" id="PS50949"/>
    </source>
</evidence>
<keyword evidence="2" id="KW-0663">Pyridoxal phosphate</keyword>
<keyword evidence="7" id="KW-0808">Transferase</keyword>
<reference evidence="7 8" key="1">
    <citation type="submission" date="2019-04" db="EMBL/GenBank/DDBJ databases">
        <title>Phreatobacter aquaticus sp. nov.</title>
        <authorList>
            <person name="Choi A."/>
        </authorList>
    </citation>
    <scope>NUCLEOTIDE SEQUENCE [LARGE SCALE GENOMIC DNA]</scope>
    <source>
        <strain evidence="7 8">KCTC 52518</strain>
    </source>
</reference>
<dbReference type="RefSeq" id="WP_136962927.1">
    <property type="nucleotide sequence ID" value="NZ_CP039690.1"/>
</dbReference>
<proteinExistence type="inferred from homology"/>
<comment type="similarity">
    <text evidence="1">In the C-terminal section; belongs to the class-I pyridoxal-phosphate-dependent aminotransferase family.</text>
</comment>
<keyword evidence="3" id="KW-0805">Transcription regulation</keyword>
<dbReference type="GO" id="GO:0030170">
    <property type="term" value="F:pyridoxal phosphate binding"/>
    <property type="evidence" value="ECO:0007669"/>
    <property type="project" value="InterPro"/>
</dbReference>
<dbReference type="InterPro" id="IPR015424">
    <property type="entry name" value="PyrdxlP-dep_Trfase"/>
</dbReference>